<dbReference type="Pfam" id="PF07811">
    <property type="entry name" value="TadE"/>
    <property type="match status" value="1"/>
</dbReference>
<keyword evidence="2" id="KW-0812">Transmembrane</keyword>
<feature type="transmembrane region" description="Helical" evidence="2">
    <location>
        <begin position="21"/>
        <end position="41"/>
    </location>
</feature>
<evidence type="ECO:0000256" key="1">
    <source>
        <dbReference type="SAM" id="MobiDB-lite"/>
    </source>
</evidence>
<proteinExistence type="predicted"/>
<dbReference type="RefSeq" id="WP_367773239.1">
    <property type="nucleotide sequence ID" value="NZ_JBFNXR010000033.1"/>
</dbReference>
<comment type="caution">
    <text evidence="4">The sequence shown here is derived from an EMBL/GenBank/DDBJ whole genome shotgun (WGS) entry which is preliminary data.</text>
</comment>
<dbReference type="EMBL" id="JBFNXR010000033">
    <property type="protein sequence ID" value="MEW9855555.1"/>
    <property type="molecule type" value="Genomic_DNA"/>
</dbReference>
<keyword evidence="2" id="KW-1133">Transmembrane helix</keyword>
<keyword evidence="5" id="KW-1185">Reference proteome</keyword>
<reference evidence="4 5" key="1">
    <citation type="submission" date="2024-06" db="EMBL/GenBank/DDBJ databases">
        <title>Novosphingobium rhizovicinus M1R2S20.</title>
        <authorList>
            <person name="Sun J.-Q."/>
        </authorList>
    </citation>
    <scope>NUCLEOTIDE SEQUENCE [LARGE SCALE GENOMIC DNA]</scope>
    <source>
        <strain evidence="4 5">M1R2S20</strain>
    </source>
</reference>
<name>A0ABV3RBZ0_9SPHN</name>
<organism evidence="4 5">
    <name type="scientific">Novosphingobium rhizovicinum</name>
    <dbReference type="NCBI Taxonomy" id="3228928"/>
    <lineage>
        <taxon>Bacteria</taxon>
        <taxon>Pseudomonadati</taxon>
        <taxon>Pseudomonadota</taxon>
        <taxon>Alphaproteobacteria</taxon>
        <taxon>Sphingomonadales</taxon>
        <taxon>Sphingomonadaceae</taxon>
        <taxon>Novosphingobium</taxon>
    </lineage>
</organism>
<accession>A0ABV3RBZ0</accession>
<gene>
    <name evidence="4" type="ORF">ABUH87_10290</name>
</gene>
<protein>
    <submittedName>
        <fullName evidence="4">TadE/TadG family type IV pilus assembly protein</fullName>
    </submittedName>
</protein>
<evidence type="ECO:0000259" key="3">
    <source>
        <dbReference type="Pfam" id="PF07811"/>
    </source>
</evidence>
<evidence type="ECO:0000313" key="4">
    <source>
        <dbReference type="EMBL" id="MEW9855555.1"/>
    </source>
</evidence>
<evidence type="ECO:0000313" key="5">
    <source>
        <dbReference type="Proteomes" id="UP001556118"/>
    </source>
</evidence>
<keyword evidence="2" id="KW-0472">Membrane</keyword>
<feature type="domain" description="TadE-like" evidence="3">
    <location>
        <begin position="13"/>
        <end position="55"/>
    </location>
</feature>
<dbReference type="InterPro" id="IPR012495">
    <property type="entry name" value="TadE-like_dom"/>
</dbReference>
<sequence>MIRLGSLSKDRRGTSAVEFALLAPTLLMAMLGLLDLGYNMYTATILEGSIQKAARDSTLEGASGNLAAIDERVREAVHAIAPRATIPPPRRTAYSSFSAAGKPEDYTDTNGNGRCDTGEPFEDANENGRWDTDRGSAGSGSARDVVLYEVTVTYPRPFPIGKFLGMGETYTMSARTVLGNQPWDNVRKTPPVERCT</sequence>
<dbReference type="Proteomes" id="UP001556118">
    <property type="component" value="Unassembled WGS sequence"/>
</dbReference>
<evidence type="ECO:0000256" key="2">
    <source>
        <dbReference type="SAM" id="Phobius"/>
    </source>
</evidence>
<feature type="region of interest" description="Disordered" evidence="1">
    <location>
        <begin position="91"/>
        <end position="140"/>
    </location>
</feature>